<accession>A0ABU0B6H2</accession>
<protein>
    <recommendedName>
        <fullName evidence="3">DUF4145 domain-containing protein</fullName>
    </recommendedName>
</protein>
<keyword evidence="2" id="KW-1185">Reference proteome</keyword>
<reference evidence="1 2" key="1">
    <citation type="submission" date="2023-07" db="EMBL/GenBank/DDBJ databases">
        <title>Genomic Encyclopedia of Type Strains, Phase IV (KMG-IV): sequencing the most valuable type-strain genomes for metagenomic binning, comparative biology and taxonomic classification.</title>
        <authorList>
            <person name="Goeker M."/>
        </authorList>
    </citation>
    <scope>NUCLEOTIDE SEQUENCE [LARGE SCALE GENOMIC DNA]</scope>
    <source>
        <strain evidence="1 2">DSM 2457</strain>
    </source>
</reference>
<evidence type="ECO:0008006" key="3">
    <source>
        <dbReference type="Google" id="ProtNLM"/>
    </source>
</evidence>
<evidence type="ECO:0000313" key="2">
    <source>
        <dbReference type="Proteomes" id="UP001224682"/>
    </source>
</evidence>
<gene>
    <name evidence="1" type="ORF">J2S75_000433</name>
</gene>
<evidence type="ECO:0000313" key="1">
    <source>
        <dbReference type="EMBL" id="MDQ0301422.1"/>
    </source>
</evidence>
<sequence length="177" mass="19837">MYFEKLVTNHKIDMKRLKAAFFAEDDIGAVIRCHYEAERALIHALDKLTSGRATKDKKKNKYFADSLNILFILGVADQIIKPMEILNNVRNGFAHKGHETIDDKAITELQAAVATFTDTPLETFIIKFEGGKTFEESYDKLSKRQKFVVCATIATGMLAASPDAYKQASDKLTTPNT</sequence>
<name>A0ABU0B6H2_9HYPH</name>
<dbReference type="RefSeq" id="WP_307017766.1">
    <property type="nucleotide sequence ID" value="NZ_JAUSUI010000001.1"/>
</dbReference>
<dbReference type="Proteomes" id="UP001224682">
    <property type="component" value="Unassembled WGS sequence"/>
</dbReference>
<comment type="caution">
    <text evidence="1">The sequence shown here is derived from an EMBL/GenBank/DDBJ whole genome shotgun (WGS) entry which is preliminary data.</text>
</comment>
<proteinExistence type="predicted"/>
<dbReference type="EMBL" id="JAUSUI010000001">
    <property type="protein sequence ID" value="MDQ0301422.1"/>
    <property type="molecule type" value="Genomic_DNA"/>
</dbReference>
<organism evidence="1 2">
    <name type="scientific">Ancylobacter polymorphus</name>
    <dbReference type="NCBI Taxonomy" id="223390"/>
    <lineage>
        <taxon>Bacteria</taxon>
        <taxon>Pseudomonadati</taxon>
        <taxon>Pseudomonadota</taxon>
        <taxon>Alphaproteobacteria</taxon>
        <taxon>Hyphomicrobiales</taxon>
        <taxon>Xanthobacteraceae</taxon>
        <taxon>Ancylobacter</taxon>
    </lineage>
</organism>